<comment type="subcellular location">
    <subcellularLocation>
        <location evidence="1">Membrane</location>
        <topology evidence="1">Multi-pass membrane protein</topology>
    </subcellularLocation>
</comment>
<dbReference type="PRINTS" id="PR00783">
    <property type="entry name" value="MINTRINSICP"/>
</dbReference>
<feature type="transmembrane region" description="Helical" evidence="7">
    <location>
        <begin position="209"/>
        <end position="234"/>
    </location>
</feature>
<evidence type="ECO:0000313" key="9">
    <source>
        <dbReference type="Proteomes" id="UP000307768"/>
    </source>
</evidence>
<proteinExistence type="inferred from homology"/>
<dbReference type="Gene3D" id="1.20.1080.10">
    <property type="entry name" value="Glycerol uptake facilitator protein"/>
    <property type="match status" value="1"/>
</dbReference>
<keyword evidence="3 6" id="KW-0812">Transmembrane</keyword>
<comment type="similarity">
    <text evidence="6">Belongs to the MIP/aquaporin (TC 1.A.8) family.</text>
</comment>
<dbReference type="PROSITE" id="PS51257">
    <property type="entry name" value="PROKAR_LIPOPROTEIN"/>
    <property type="match status" value="1"/>
</dbReference>
<dbReference type="RefSeq" id="WP_149770316.1">
    <property type="nucleotide sequence ID" value="NZ_VDFQ02000004.1"/>
</dbReference>
<evidence type="ECO:0000256" key="4">
    <source>
        <dbReference type="ARBA" id="ARBA00022989"/>
    </source>
</evidence>
<dbReference type="OrthoDB" id="9807293at2"/>
<comment type="caution">
    <text evidence="8">The sequence shown here is derived from an EMBL/GenBank/DDBJ whole genome shotgun (WGS) entry which is preliminary data.</text>
</comment>
<dbReference type="PROSITE" id="PS00221">
    <property type="entry name" value="MIP"/>
    <property type="match status" value="1"/>
</dbReference>
<feature type="transmembrane region" description="Helical" evidence="7">
    <location>
        <begin position="137"/>
        <end position="157"/>
    </location>
</feature>
<keyword evidence="2 6" id="KW-0813">Transport</keyword>
<dbReference type="PANTHER" id="PTHR45724:SF13">
    <property type="entry name" value="AQUAPORIN NIP1-1-RELATED"/>
    <property type="match status" value="1"/>
</dbReference>
<feature type="transmembrane region" description="Helical" evidence="7">
    <location>
        <begin position="169"/>
        <end position="189"/>
    </location>
</feature>
<dbReference type="NCBIfam" id="TIGR00861">
    <property type="entry name" value="MIP"/>
    <property type="match status" value="1"/>
</dbReference>
<evidence type="ECO:0000256" key="3">
    <source>
        <dbReference type="ARBA" id="ARBA00022692"/>
    </source>
</evidence>
<name>A0A5Q6RWI5_9ACTN</name>
<dbReference type="Pfam" id="PF00230">
    <property type="entry name" value="MIP"/>
    <property type="match status" value="1"/>
</dbReference>
<dbReference type="AlphaFoldDB" id="A0A5Q6RWI5"/>
<reference evidence="8 9" key="1">
    <citation type="submission" date="2019-09" db="EMBL/GenBank/DDBJ databases">
        <title>Mumia zhuanghuii sp. nov. isolated from the intestinal contents of plateau pika (Ochotona curzoniae) in the Qinghai-Tibet plateau of China.</title>
        <authorList>
            <person name="Tian Z."/>
        </authorList>
    </citation>
    <scope>NUCLEOTIDE SEQUENCE [LARGE SCALE GENOMIC DNA]</scope>
    <source>
        <strain evidence="9">350</strain>
    </source>
</reference>
<dbReference type="EMBL" id="VDFQ02000004">
    <property type="protein sequence ID" value="KAA1422365.1"/>
    <property type="molecule type" value="Genomic_DNA"/>
</dbReference>
<dbReference type="Proteomes" id="UP000307768">
    <property type="component" value="Unassembled WGS sequence"/>
</dbReference>
<feature type="transmembrane region" description="Helical" evidence="7">
    <location>
        <begin position="12"/>
        <end position="34"/>
    </location>
</feature>
<evidence type="ECO:0000256" key="7">
    <source>
        <dbReference type="SAM" id="Phobius"/>
    </source>
</evidence>
<feature type="transmembrane region" description="Helical" evidence="7">
    <location>
        <begin position="40"/>
        <end position="62"/>
    </location>
</feature>
<protein>
    <submittedName>
        <fullName evidence="8">Aquaporin Z</fullName>
    </submittedName>
</protein>
<dbReference type="PANTHER" id="PTHR45724">
    <property type="entry name" value="AQUAPORIN NIP2-1"/>
    <property type="match status" value="1"/>
</dbReference>
<dbReference type="InterPro" id="IPR022357">
    <property type="entry name" value="MIP_CS"/>
</dbReference>
<evidence type="ECO:0000256" key="6">
    <source>
        <dbReference type="RuleBase" id="RU000477"/>
    </source>
</evidence>
<accession>A0A5Q6RWI5</accession>
<dbReference type="InterPro" id="IPR000425">
    <property type="entry name" value="MIP"/>
</dbReference>
<dbReference type="NCBIfam" id="NF003838">
    <property type="entry name" value="PRK05420.1"/>
    <property type="match status" value="1"/>
</dbReference>
<dbReference type="InterPro" id="IPR034294">
    <property type="entry name" value="Aquaporin_transptr"/>
</dbReference>
<dbReference type="GO" id="GO:0015267">
    <property type="term" value="F:channel activity"/>
    <property type="evidence" value="ECO:0007669"/>
    <property type="project" value="InterPro"/>
</dbReference>
<dbReference type="GO" id="GO:0016020">
    <property type="term" value="C:membrane"/>
    <property type="evidence" value="ECO:0007669"/>
    <property type="project" value="UniProtKB-SubCell"/>
</dbReference>
<feature type="transmembrane region" description="Helical" evidence="7">
    <location>
        <begin position="92"/>
        <end position="114"/>
    </location>
</feature>
<dbReference type="InterPro" id="IPR023271">
    <property type="entry name" value="Aquaporin-like"/>
</dbReference>
<organism evidence="8 9">
    <name type="scientific">Mumia zhuanghuii</name>
    <dbReference type="NCBI Taxonomy" id="2585211"/>
    <lineage>
        <taxon>Bacteria</taxon>
        <taxon>Bacillati</taxon>
        <taxon>Actinomycetota</taxon>
        <taxon>Actinomycetes</taxon>
        <taxon>Propionibacteriales</taxon>
        <taxon>Nocardioidaceae</taxon>
        <taxon>Mumia</taxon>
    </lineage>
</organism>
<dbReference type="CDD" id="cd00333">
    <property type="entry name" value="MIP"/>
    <property type="match status" value="1"/>
</dbReference>
<evidence type="ECO:0000256" key="1">
    <source>
        <dbReference type="ARBA" id="ARBA00004141"/>
    </source>
</evidence>
<keyword evidence="5 7" id="KW-0472">Membrane</keyword>
<evidence type="ECO:0000256" key="2">
    <source>
        <dbReference type="ARBA" id="ARBA00022448"/>
    </source>
</evidence>
<dbReference type="SUPFAM" id="SSF81338">
    <property type="entry name" value="Aquaporin-like"/>
    <property type="match status" value="1"/>
</dbReference>
<evidence type="ECO:0000313" key="8">
    <source>
        <dbReference type="EMBL" id="KAA1422365.1"/>
    </source>
</evidence>
<gene>
    <name evidence="8" type="primary">aqpZ</name>
    <name evidence="8" type="ORF">FE697_014520</name>
</gene>
<sequence length="250" mass="25817">MVPELRSRLGAELLGSFWLVLGGCGTAVLAAVFVTDVGNLGVGHLGVAFAFGLTVLTGAYAVGHISGAHFNPAVTFGLAIAKRFPWKDVGPYWIAQIVGGTLGAVVLLGIANGIDSFNAVDSGFATNGYDDRSPGGYVLWSVFLCEVVMTAMFLYVILGVTSKRAPVGFAPLAIGLMLTLIHLISIPVSNTSVNPARSLAVAWFAGTDALAQVWVFLLAPLIGAAIAGASFVFITGVDRTDIDVTGDTTA</sequence>
<evidence type="ECO:0000256" key="5">
    <source>
        <dbReference type="ARBA" id="ARBA00023136"/>
    </source>
</evidence>
<keyword evidence="4 7" id="KW-1133">Transmembrane helix</keyword>